<dbReference type="InterPro" id="IPR036028">
    <property type="entry name" value="SH3-like_dom_sf"/>
</dbReference>
<feature type="compositionally biased region" description="Basic and acidic residues" evidence="14">
    <location>
        <begin position="102"/>
        <end position="116"/>
    </location>
</feature>
<feature type="compositionally biased region" description="Polar residues" evidence="14">
    <location>
        <begin position="143"/>
        <end position="156"/>
    </location>
</feature>
<organism evidence="17 18">
    <name type="scientific">Seriola dumerili</name>
    <name type="common">Greater amberjack</name>
    <name type="synonym">Caranx dumerili</name>
    <dbReference type="NCBI Taxonomy" id="41447"/>
    <lineage>
        <taxon>Eukaryota</taxon>
        <taxon>Metazoa</taxon>
        <taxon>Chordata</taxon>
        <taxon>Craniata</taxon>
        <taxon>Vertebrata</taxon>
        <taxon>Euteleostomi</taxon>
        <taxon>Actinopterygii</taxon>
        <taxon>Neopterygii</taxon>
        <taxon>Teleostei</taxon>
        <taxon>Neoteleostei</taxon>
        <taxon>Acanthomorphata</taxon>
        <taxon>Carangaria</taxon>
        <taxon>Carangiformes</taxon>
        <taxon>Carangidae</taxon>
        <taxon>Seriola</taxon>
    </lineage>
</organism>
<dbReference type="FunFam" id="2.60.40.10:FF:000643">
    <property type="entry name" value="RIMS-binding protein 2 isoform X1"/>
    <property type="match status" value="1"/>
</dbReference>
<dbReference type="PROSITE" id="PS50853">
    <property type="entry name" value="FN3"/>
    <property type="match status" value="1"/>
</dbReference>
<keyword evidence="5" id="KW-1003">Cell membrane</keyword>
<feature type="compositionally biased region" description="Polar residues" evidence="14">
    <location>
        <begin position="1460"/>
        <end position="1474"/>
    </location>
</feature>
<evidence type="ECO:0000256" key="11">
    <source>
        <dbReference type="ARBA" id="ARBA00054159"/>
    </source>
</evidence>
<feature type="domain" description="SH3" evidence="15">
    <location>
        <begin position="1251"/>
        <end position="1319"/>
    </location>
</feature>
<feature type="region of interest" description="Disordered" evidence="14">
    <location>
        <begin position="1027"/>
        <end position="1129"/>
    </location>
</feature>
<dbReference type="CDD" id="cd12012">
    <property type="entry name" value="SH3_RIM-BP_2"/>
    <property type="match status" value="1"/>
</dbReference>
<dbReference type="FunFam" id="2.30.30.40:FF:000006">
    <property type="entry name" value="RIMS-binding protein 2 isoform X1"/>
    <property type="match status" value="1"/>
</dbReference>
<name>A0A3B4V0S0_SERDU</name>
<evidence type="ECO:0000313" key="18">
    <source>
        <dbReference type="Proteomes" id="UP000261420"/>
    </source>
</evidence>
<dbReference type="SUPFAM" id="SSF50044">
    <property type="entry name" value="SH3-domain"/>
    <property type="match status" value="3"/>
</dbReference>
<dbReference type="CDD" id="cd12013">
    <property type="entry name" value="SH3_RIM-BP_3"/>
    <property type="match status" value="1"/>
</dbReference>
<feature type="domain" description="SH3" evidence="15">
    <location>
        <begin position="476"/>
        <end position="543"/>
    </location>
</feature>
<dbReference type="FunFam" id="2.30.30.40:FF:000016">
    <property type="entry name" value="RIMS-binding protein 2 isoform X2"/>
    <property type="match status" value="1"/>
</dbReference>
<evidence type="ECO:0000256" key="6">
    <source>
        <dbReference type="ARBA" id="ARBA00022490"/>
    </source>
</evidence>
<dbReference type="PANTHER" id="PTHR14234:SF20">
    <property type="entry name" value="PERIPHERAL-TYPE BENZODIAZEPINE RECEPTOR-ASSOCIATED PROTEIN 1"/>
    <property type="match status" value="1"/>
</dbReference>
<feature type="compositionally biased region" description="Basic residues" evidence="14">
    <location>
        <begin position="1548"/>
        <end position="1571"/>
    </location>
</feature>
<proteinExistence type="inferred from homology"/>
<dbReference type="Pfam" id="PF25566">
    <property type="entry name" value="RIMB1_N"/>
    <property type="match status" value="1"/>
</dbReference>
<dbReference type="InterPro" id="IPR035753">
    <property type="entry name" value="RIM-BP_SH3_2"/>
</dbReference>
<dbReference type="STRING" id="41447.ENSSDUP00000024294"/>
<evidence type="ECO:0000256" key="1">
    <source>
        <dbReference type="ARBA" id="ARBA00004236"/>
    </source>
</evidence>
<dbReference type="Gene3D" id="2.60.40.10">
    <property type="entry name" value="Immunoglobulins"/>
    <property type="match status" value="2"/>
</dbReference>
<accession>A0A3B4V0S0</accession>
<dbReference type="GO" id="GO:0045202">
    <property type="term" value="C:synapse"/>
    <property type="evidence" value="ECO:0007669"/>
    <property type="project" value="UniProtKB-SubCell"/>
</dbReference>
<dbReference type="Gene3D" id="2.30.30.40">
    <property type="entry name" value="SH3 Domains"/>
    <property type="match status" value="3"/>
</dbReference>
<keyword evidence="6" id="KW-0963">Cytoplasm</keyword>
<feature type="compositionally biased region" description="Polar residues" evidence="14">
    <location>
        <begin position="80"/>
        <end position="92"/>
    </location>
</feature>
<feature type="compositionally biased region" description="Basic and acidic residues" evidence="14">
    <location>
        <begin position="157"/>
        <end position="166"/>
    </location>
</feature>
<feature type="domain" description="SH3" evidence="15">
    <location>
        <begin position="1372"/>
        <end position="1439"/>
    </location>
</feature>
<keyword evidence="8" id="KW-0770">Synapse</keyword>
<feature type="compositionally biased region" description="Low complexity" evidence="14">
    <location>
        <begin position="578"/>
        <end position="602"/>
    </location>
</feature>
<dbReference type="InterPro" id="IPR040325">
    <property type="entry name" value="RIMBP1/2/3"/>
</dbReference>
<feature type="compositionally biased region" description="Low complexity" evidence="14">
    <location>
        <begin position="1048"/>
        <end position="1058"/>
    </location>
</feature>
<dbReference type="GeneTree" id="ENSGT00950000183203"/>
<dbReference type="FunFam" id="2.30.30.40:FF:000023">
    <property type="entry name" value="RIMS-binding protein 2 isoform F"/>
    <property type="match status" value="1"/>
</dbReference>
<dbReference type="InterPro" id="IPR003961">
    <property type="entry name" value="FN3_dom"/>
</dbReference>
<feature type="compositionally biased region" description="Basic and acidic residues" evidence="14">
    <location>
        <begin position="400"/>
        <end position="412"/>
    </location>
</feature>
<feature type="compositionally biased region" description="Low complexity" evidence="14">
    <location>
        <begin position="416"/>
        <end position="427"/>
    </location>
</feature>
<evidence type="ECO:0000256" key="3">
    <source>
        <dbReference type="ARBA" id="ARBA00010749"/>
    </source>
</evidence>
<evidence type="ECO:0000256" key="13">
    <source>
        <dbReference type="PROSITE-ProRule" id="PRU00192"/>
    </source>
</evidence>
<evidence type="ECO:0000256" key="14">
    <source>
        <dbReference type="SAM" id="MobiDB-lite"/>
    </source>
</evidence>
<dbReference type="SMART" id="SM00060">
    <property type="entry name" value="FN3"/>
    <property type="match status" value="3"/>
</dbReference>
<dbReference type="InterPro" id="IPR057950">
    <property type="entry name" value="RIMB1/RIM3A-C-like_N"/>
</dbReference>
<dbReference type="InterPro" id="IPR035755">
    <property type="entry name" value="RIM-BP_SH3_3"/>
</dbReference>
<keyword evidence="18" id="KW-1185">Reference proteome</keyword>
<dbReference type="SUPFAM" id="SSF49265">
    <property type="entry name" value="Fibronectin type III"/>
    <property type="match status" value="2"/>
</dbReference>
<dbReference type="GO" id="GO:0005886">
    <property type="term" value="C:plasma membrane"/>
    <property type="evidence" value="ECO:0007669"/>
    <property type="project" value="UniProtKB-SubCell"/>
</dbReference>
<comment type="subcellular location">
    <subcellularLocation>
        <location evidence="1">Cell membrane</location>
    </subcellularLocation>
    <subcellularLocation>
        <location evidence="2">Cytoplasm</location>
    </subcellularLocation>
    <subcellularLocation>
        <location evidence="10">Synapse</location>
    </subcellularLocation>
</comment>
<feature type="compositionally biased region" description="Low complexity" evidence="14">
    <location>
        <begin position="1517"/>
        <end position="1526"/>
    </location>
</feature>
<sequence>MRPGSVEQYKRAFARQRARDLAQHADALLSKDKEIAALQQECRELEARLGTTKGSPVPSGRVEFERLLRESQREVLRLQRQLSVTSSTQQHNHSPDPSGPEKCGETEREEGQEKVVGETPCVALDEAPSRCERTPGEEEESGQRVTPSPGLSPTPSHQEEHTEEQRLQFLESELSKKRKECENLEHEVKKRQKRCLDLESQLEDERGKNEQLKEEADLLRRKAQLLDQTRAENEELREDLSEVTAQHNSVLEENQRLRAKLENLEQVLKHMREVAERRQQLELEHEQALAILKFKQDEIKRLQRAQLFAKREHEGVVQMLESKVRELEEKCRSQSEQFGLLSQELEKFRLQASKVDLAGSSILNNPSLSVLTNGVGLTTERDVAAALRMGATPHAAGLSRVERSPVTKHRELPTISVSKSGSSSSKSETTHLTPKSDTHLSPHKSSPTHEVDTASEVEELDIDVAPAPYTASRGAAKLQVFIARYSYNPYDGPNDNPEVELPLTAGEYIYVYGDMDDDGFYEGELMDGRRGLVPSNFVERVSDDDVMSTHHPETGDMSHNSLLDSSLHSASHQHHLHVGASASEVTEASAASGPASAPSDSASALAVPAPLTNGLDLDLEEVGVDIVPYPRKLTLIKQLAKSIIIGWDPPLVPAGWGNVWSYNVYVDQELRFNVPFGAQTKAVLERLDINLKAYRVSVQSLTEKGLSDQLRCSMLVGRDVCVAPTQLRVERITATSANLTWLPSNSNYVHIVSLNEEECELVKAGCYSLCLNNLLPSLQYTVKVEARPHRTPWELPVERREHRSTTITFTTLMAGPPDAPLDVQLEHGPSPGIALISWLPVTIDAAGTSNGVRVTGYTIYADKKKVLEVSSPTAGSALLGPSQIQSLQAAQELTVRTMSAHGESCDSLPVNVPSKLGAIMAGPAITAPVVPPPLPCSPIGPSNMPSPPSYINSAAKVSMLPSTLPPDTHNTGLTVEAAANPPHALHSEGLLSSASYVKAWANPSSAAALAVCEATLPGAPTITPMVDVTSPTASAPQPSPVAAPAPAPAAAAAAAAVSEPHRDTDSPGTIRPFPSITDFIEDPSAKLGTPERIPTPPKAPITDLLNPQETNLHRPPSTSPLESEVEEERENTRLVSIEEFLRQDQEPAYCGRQQSYGRGLVEPPSDYHADNSRSDLSDILEEEEEDLYSDHLGEVQARGYRVGANREPGQIPPAEAGPSWGGQAELSSKPVCLQARQLKGGVDSPKMKGDSDIRIFVALFPYDPITMSPNPDAAEEELPFTEGQIIKVYGDKDADGFYQGESGGRLGYVPCNMVSEIQVEDEETRQQLLQQGFLSTAASMEKIDPSQAAAAAATAAAAAAAAAAAPAGNPAPGARRMVAIFDYDPRESSPNTDIEAELTFSAGDIIHVFGDMDEDGFFYGDLNGHRGLVPSNFLQALPEEAPAELVSAPPPPEPKKESQDPGTSSTEPQHPQRSATEESLHARTEPPLPDPTEHTHLAPKLAPTASPASALDPAPGPAVSPAAVEACGSPPAPLPADSPTKTDCSAQGKKKKGFFSKGKKLFKKLGSSKKE</sequence>
<dbReference type="OMA" id="VSAPMPR"/>
<evidence type="ECO:0000256" key="5">
    <source>
        <dbReference type="ARBA" id="ARBA00022475"/>
    </source>
</evidence>
<feature type="domain" description="Fibronectin type-III" evidence="16">
    <location>
        <begin position="723"/>
        <end position="814"/>
    </location>
</feature>
<dbReference type="PANTHER" id="PTHR14234">
    <property type="entry name" value="RIM BINDING PROTEIN-RELATED"/>
    <property type="match status" value="1"/>
</dbReference>
<evidence type="ECO:0000256" key="2">
    <source>
        <dbReference type="ARBA" id="ARBA00004496"/>
    </source>
</evidence>
<dbReference type="Pfam" id="PF25523">
    <property type="entry name" value="Ig_RIMBP2"/>
    <property type="match status" value="1"/>
</dbReference>
<dbReference type="Pfam" id="PF07653">
    <property type="entry name" value="SH3_2"/>
    <property type="match status" value="3"/>
</dbReference>
<comment type="function">
    <text evidence="11">Plays a role in the synaptic transmission as bifunctional linker that interacts simultaneously with RIMS1, RIMS2, CACNA1D and CACNA1B.</text>
</comment>
<dbReference type="InterPro" id="IPR013783">
    <property type="entry name" value="Ig-like_fold"/>
</dbReference>
<reference evidence="17" key="1">
    <citation type="submission" date="2025-08" db="UniProtKB">
        <authorList>
            <consortium name="Ensembl"/>
        </authorList>
    </citation>
    <scope>IDENTIFICATION</scope>
</reference>
<feature type="compositionally biased region" description="Basic and acidic residues" evidence="14">
    <location>
        <begin position="127"/>
        <end position="136"/>
    </location>
</feature>
<evidence type="ECO:0000256" key="8">
    <source>
        <dbReference type="ARBA" id="ARBA00023018"/>
    </source>
</evidence>
<evidence type="ECO:0000256" key="4">
    <source>
        <dbReference type="ARBA" id="ARBA00022443"/>
    </source>
</evidence>
<protein>
    <recommendedName>
        <fullName evidence="12">RIMS-binding protein 2</fullName>
    </recommendedName>
</protein>
<evidence type="ECO:0000259" key="16">
    <source>
        <dbReference type="PROSITE" id="PS50853"/>
    </source>
</evidence>
<dbReference type="Proteomes" id="UP000261420">
    <property type="component" value="Unplaced"/>
</dbReference>
<dbReference type="InterPro" id="IPR057884">
    <property type="entry name" value="FN3_RIM-BP1/2/3"/>
</dbReference>
<dbReference type="Ensembl" id="ENSSDUT00000024750.1">
    <property type="protein sequence ID" value="ENSSDUP00000024294.1"/>
    <property type="gene ID" value="ENSSDUG00000017660.1"/>
</dbReference>
<evidence type="ECO:0000313" key="17">
    <source>
        <dbReference type="Ensembl" id="ENSSDUP00000024294.1"/>
    </source>
</evidence>
<dbReference type="InterPro" id="IPR001452">
    <property type="entry name" value="SH3_domain"/>
</dbReference>
<dbReference type="FunFam" id="2.60.40.10:FF:000072">
    <property type="entry name" value="RIMS-binding protein 2 isoform X1"/>
    <property type="match status" value="1"/>
</dbReference>
<feature type="compositionally biased region" description="Pro residues" evidence="14">
    <location>
        <begin position="1037"/>
        <end position="1047"/>
    </location>
</feature>
<evidence type="ECO:0000256" key="9">
    <source>
        <dbReference type="ARBA" id="ARBA00023136"/>
    </source>
</evidence>
<evidence type="ECO:0000256" key="12">
    <source>
        <dbReference type="ARBA" id="ARBA00068024"/>
    </source>
</evidence>
<keyword evidence="4 13" id="KW-0728">SH3 domain</keyword>
<evidence type="ECO:0000256" key="10">
    <source>
        <dbReference type="ARBA" id="ARBA00034103"/>
    </source>
</evidence>
<keyword evidence="7" id="KW-0677">Repeat</keyword>
<evidence type="ECO:0000259" key="15">
    <source>
        <dbReference type="PROSITE" id="PS50002"/>
    </source>
</evidence>
<reference evidence="17" key="2">
    <citation type="submission" date="2025-09" db="UniProtKB">
        <authorList>
            <consortium name="Ensembl"/>
        </authorList>
    </citation>
    <scope>IDENTIFICATION</scope>
</reference>
<feature type="region of interest" description="Disordered" evidence="14">
    <location>
        <begin position="574"/>
        <end position="602"/>
    </location>
</feature>
<feature type="region of interest" description="Disordered" evidence="14">
    <location>
        <begin position="1443"/>
        <end position="1571"/>
    </location>
</feature>
<comment type="similarity">
    <text evidence="3">Belongs to the RIMBP family.</text>
</comment>
<keyword evidence="9" id="KW-0472">Membrane</keyword>
<evidence type="ECO:0000256" key="7">
    <source>
        <dbReference type="ARBA" id="ARBA00022737"/>
    </source>
</evidence>
<dbReference type="SMART" id="SM00326">
    <property type="entry name" value="SH3"/>
    <property type="match status" value="3"/>
</dbReference>
<dbReference type="CDD" id="cd00063">
    <property type="entry name" value="FN3"/>
    <property type="match status" value="2"/>
</dbReference>
<feature type="region of interest" description="Disordered" evidence="14">
    <location>
        <begin position="78"/>
        <end position="167"/>
    </location>
</feature>
<dbReference type="CDD" id="cd12014">
    <property type="entry name" value="SH3_RIM-BP_1"/>
    <property type="match status" value="1"/>
</dbReference>
<dbReference type="InterPro" id="IPR036116">
    <property type="entry name" value="FN3_sf"/>
</dbReference>
<feature type="region of interest" description="Disordered" evidence="14">
    <location>
        <begin position="394"/>
        <end position="455"/>
    </location>
</feature>
<dbReference type="PROSITE" id="PS50002">
    <property type="entry name" value="SH3"/>
    <property type="match status" value="3"/>
</dbReference>
<feature type="compositionally biased region" description="Basic and acidic residues" evidence="14">
    <location>
        <begin position="1475"/>
        <end position="1484"/>
    </location>
</feature>